<keyword evidence="3" id="KW-0804">Transcription</keyword>
<evidence type="ECO:0000256" key="3">
    <source>
        <dbReference type="ARBA" id="ARBA00023163"/>
    </source>
</evidence>
<dbReference type="InterPro" id="IPR039422">
    <property type="entry name" value="MarR/SlyA-like"/>
</dbReference>
<keyword evidence="1" id="KW-0805">Transcription regulation</keyword>
<evidence type="ECO:0000259" key="4">
    <source>
        <dbReference type="PROSITE" id="PS50995"/>
    </source>
</evidence>
<accession>A0ABY9UTE0</accession>
<dbReference type="PANTHER" id="PTHR33164:SF99">
    <property type="entry name" value="MARR FAMILY REGULATORY PROTEIN"/>
    <property type="match status" value="1"/>
</dbReference>
<keyword evidence="2" id="KW-0238">DNA-binding</keyword>
<organism evidence="5 6">
    <name type="scientific">Streptomyces luomodiensis</name>
    <dbReference type="NCBI Taxonomy" id="3026192"/>
    <lineage>
        <taxon>Bacteria</taxon>
        <taxon>Bacillati</taxon>
        <taxon>Actinomycetota</taxon>
        <taxon>Actinomycetes</taxon>
        <taxon>Kitasatosporales</taxon>
        <taxon>Streptomycetaceae</taxon>
        <taxon>Streptomyces</taxon>
    </lineage>
</organism>
<protein>
    <submittedName>
        <fullName evidence="5">MarR family transcriptional regulator</fullName>
    </submittedName>
</protein>
<name>A0ABY9UTE0_9ACTN</name>
<sequence>MTHPSTSVDFRALWAAANPDLDTSPMDVVGPLKRMEVLLTVALEPLYDGAPLTAPEVDVLVQLRHADDPVIARRLAESLGCSRAAVSKTLAKLEKRGYVERRPSPADRRAALVTATPAGCEVIDAMFPRQLAVEAELLAGLGEDRERVVEALHLLERVLERGVRRRAPRR</sequence>
<feature type="domain" description="HTH marR-type" evidence="4">
    <location>
        <begin position="25"/>
        <end position="160"/>
    </location>
</feature>
<dbReference type="InterPro" id="IPR036388">
    <property type="entry name" value="WH-like_DNA-bd_sf"/>
</dbReference>
<dbReference type="RefSeq" id="WP_268970728.1">
    <property type="nucleotide sequence ID" value="NZ_CP117522.1"/>
</dbReference>
<reference evidence="5 6" key="1">
    <citation type="submission" date="2023-02" db="EMBL/GenBank/DDBJ databases">
        <title>Streptomyces sp. SCA4-21 with antifungal activity against Fusarium oxysporum f. sp. cubense, Streptomyces sp. SCA2-17 with antifungal activity against Fusarium oxysporum f. sp. cubense.</title>
        <authorList>
            <person name="Qi D."/>
        </authorList>
    </citation>
    <scope>NUCLEOTIDE SEQUENCE [LARGE SCALE GENOMIC DNA]</scope>
    <source>
        <strain evidence="5 6">SCA4-21</strain>
    </source>
</reference>
<dbReference type="PROSITE" id="PS01117">
    <property type="entry name" value="HTH_MARR_1"/>
    <property type="match status" value="1"/>
</dbReference>
<dbReference type="InterPro" id="IPR000835">
    <property type="entry name" value="HTH_MarR-typ"/>
</dbReference>
<evidence type="ECO:0000256" key="1">
    <source>
        <dbReference type="ARBA" id="ARBA00023015"/>
    </source>
</evidence>
<dbReference type="PANTHER" id="PTHR33164">
    <property type="entry name" value="TRANSCRIPTIONAL REGULATOR, MARR FAMILY"/>
    <property type="match status" value="1"/>
</dbReference>
<evidence type="ECO:0000313" key="5">
    <source>
        <dbReference type="EMBL" id="WNE95160.1"/>
    </source>
</evidence>
<dbReference type="Pfam" id="PF12802">
    <property type="entry name" value="MarR_2"/>
    <property type="match status" value="1"/>
</dbReference>
<dbReference type="PRINTS" id="PR00598">
    <property type="entry name" value="HTHMARR"/>
</dbReference>
<dbReference type="InterPro" id="IPR023187">
    <property type="entry name" value="Tscrpt_reg_MarR-type_CS"/>
</dbReference>
<evidence type="ECO:0000256" key="2">
    <source>
        <dbReference type="ARBA" id="ARBA00023125"/>
    </source>
</evidence>
<evidence type="ECO:0000313" key="6">
    <source>
        <dbReference type="Proteomes" id="UP001305606"/>
    </source>
</evidence>
<keyword evidence="6" id="KW-1185">Reference proteome</keyword>
<dbReference type="SUPFAM" id="SSF46785">
    <property type="entry name" value="Winged helix' DNA-binding domain"/>
    <property type="match status" value="1"/>
</dbReference>
<dbReference type="SMART" id="SM00347">
    <property type="entry name" value="HTH_MARR"/>
    <property type="match status" value="1"/>
</dbReference>
<gene>
    <name evidence="5" type="ORF">PS467_07280</name>
</gene>
<proteinExistence type="predicted"/>
<dbReference type="Proteomes" id="UP001305606">
    <property type="component" value="Chromosome"/>
</dbReference>
<dbReference type="Gene3D" id="1.10.10.10">
    <property type="entry name" value="Winged helix-like DNA-binding domain superfamily/Winged helix DNA-binding domain"/>
    <property type="match status" value="1"/>
</dbReference>
<dbReference type="EMBL" id="CP117522">
    <property type="protein sequence ID" value="WNE95160.1"/>
    <property type="molecule type" value="Genomic_DNA"/>
</dbReference>
<dbReference type="InterPro" id="IPR036390">
    <property type="entry name" value="WH_DNA-bd_sf"/>
</dbReference>
<dbReference type="PROSITE" id="PS50995">
    <property type="entry name" value="HTH_MARR_2"/>
    <property type="match status" value="1"/>
</dbReference>